<reference evidence="1" key="1">
    <citation type="submission" date="2021-06" db="EMBL/GenBank/DDBJ databases">
        <title>Complete genome sequence of Stenotrophomonas maltophilia phage Philippe.</title>
        <authorList>
            <person name="Vallavanatt I."/>
            <person name="Bartz M."/>
            <person name="Clark J."/>
            <person name="Burrowes B."/>
            <person name="Liu M."/>
            <person name="Gill J."/>
        </authorList>
    </citation>
    <scope>NUCLEOTIDE SEQUENCE</scope>
</reference>
<evidence type="ECO:0000313" key="2">
    <source>
        <dbReference type="Proteomes" id="UP000827261"/>
    </source>
</evidence>
<gene>
    <name evidence="1" type="ORF">CPT_Philippe_019</name>
</gene>
<protein>
    <submittedName>
        <fullName evidence="1">Uncharacterized protein</fullName>
    </submittedName>
</protein>
<proteinExistence type="predicted"/>
<sequence length="139" mass="14824">MSKPIFVFGSNTHGIHGAGAAAAAYKSHGARWGMGFGHYGDSFAIPTKGAVQAADGHTTRWVVGKTLTMGRITDYVNGFLAYAEAHPELTFHVTRIGCGLAGLKDADVAELFVGAPDNCLFDQKWAAYLHSTANFWGTF</sequence>
<name>A0AAE8BLN8_9CAUD</name>
<dbReference type="EMBL" id="MZ326861">
    <property type="protein sequence ID" value="QYW02218.1"/>
    <property type="molecule type" value="Genomic_DNA"/>
</dbReference>
<accession>A0AAE8BLN8</accession>
<organism evidence="1 2">
    <name type="scientific">Stenotrophomonas phage Philippe</name>
    <dbReference type="NCBI Taxonomy" id="2859655"/>
    <lineage>
        <taxon>Viruses</taxon>
        <taxon>Duplodnaviria</taxon>
        <taxon>Heunggongvirae</taxon>
        <taxon>Uroviricota</taxon>
        <taxon>Caudoviricetes</taxon>
        <taxon>Schitoviridae</taxon>
        <taxon>Philippevirus</taxon>
        <taxon>Philippevirus philippe</taxon>
    </lineage>
</organism>
<keyword evidence="2" id="KW-1185">Reference proteome</keyword>
<evidence type="ECO:0000313" key="1">
    <source>
        <dbReference type="EMBL" id="QYW02218.1"/>
    </source>
</evidence>
<dbReference type="Proteomes" id="UP000827261">
    <property type="component" value="Segment"/>
</dbReference>